<accession>A0A0F9RUD9</accession>
<protein>
    <recommendedName>
        <fullName evidence="2">VTT domain-containing protein</fullName>
    </recommendedName>
</protein>
<dbReference type="EMBL" id="LAZR01003204">
    <property type="protein sequence ID" value="KKN20833.1"/>
    <property type="molecule type" value="Genomic_DNA"/>
</dbReference>
<evidence type="ECO:0000259" key="2">
    <source>
        <dbReference type="Pfam" id="PF09335"/>
    </source>
</evidence>
<feature type="transmembrane region" description="Helical" evidence="1">
    <location>
        <begin position="91"/>
        <end position="109"/>
    </location>
</feature>
<keyword evidence="1" id="KW-0812">Transmembrane</keyword>
<dbReference type="PANTHER" id="PTHR42709">
    <property type="entry name" value="ALKALINE PHOSPHATASE LIKE PROTEIN"/>
    <property type="match status" value="1"/>
</dbReference>
<dbReference type="InterPro" id="IPR051311">
    <property type="entry name" value="DedA_domain"/>
</dbReference>
<dbReference type="GO" id="GO:0005886">
    <property type="term" value="C:plasma membrane"/>
    <property type="evidence" value="ECO:0007669"/>
    <property type="project" value="TreeGrafter"/>
</dbReference>
<comment type="caution">
    <text evidence="3">The sequence shown here is derived from an EMBL/GenBank/DDBJ whole genome shotgun (WGS) entry which is preliminary data.</text>
</comment>
<feature type="domain" description="VTT" evidence="2">
    <location>
        <begin position="11"/>
        <end position="75"/>
    </location>
</feature>
<feature type="transmembrane region" description="Helical" evidence="1">
    <location>
        <begin position="25"/>
        <end position="49"/>
    </location>
</feature>
<dbReference type="InterPro" id="IPR032816">
    <property type="entry name" value="VTT_dom"/>
</dbReference>
<sequence>IGQPILAALGKADAMAEFSTRFNDMGFWAVLGAGVTPFPFKVITIMSGWTGMPLVTFIATSILARALRFFIVAGLLWKFGAPIRNFIERQLPLVFTVCVILLFGGFFLVRYL</sequence>
<keyword evidence="1" id="KW-0472">Membrane</keyword>
<dbReference type="PANTHER" id="PTHR42709:SF11">
    <property type="entry name" value="DEDA FAMILY PROTEIN"/>
    <property type="match status" value="1"/>
</dbReference>
<evidence type="ECO:0000313" key="3">
    <source>
        <dbReference type="EMBL" id="KKN20833.1"/>
    </source>
</evidence>
<reference evidence="3" key="1">
    <citation type="journal article" date="2015" name="Nature">
        <title>Complex archaea that bridge the gap between prokaryotes and eukaryotes.</title>
        <authorList>
            <person name="Spang A."/>
            <person name="Saw J.H."/>
            <person name="Jorgensen S.L."/>
            <person name="Zaremba-Niedzwiedzka K."/>
            <person name="Martijn J."/>
            <person name="Lind A.E."/>
            <person name="van Eijk R."/>
            <person name="Schleper C."/>
            <person name="Guy L."/>
            <person name="Ettema T.J."/>
        </authorList>
    </citation>
    <scope>NUCLEOTIDE SEQUENCE</scope>
</reference>
<dbReference type="AlphaFoldDB" id="A0A0F9RUD9"/>
<feature type="transmembrane region" description="Helical" evidence="1">
    <location>
        <begin position="55"/>
        <end position="79"/>
    </location>
</feature>
<feature type="non-terminal residue" evidence="3">
    <location>
        <position position="1"/>
    </location>
</feature>
<organism evidence="3">
    <name type="scientific">marine sediment metagenome</name>
    <dbReference type="NCBI Taxonomy" id="412755"/>
    <lineage>
        <taxon>unclassified sequences</taxon>
        <taxon>metagenomes</taxon>
        <taxon>ecological metagenomes</taxon>
    </lineage>
</organism>
<proteinExistence type="predicted"/>
<keyword evidence="1" id="KW-1133">Transmembrane helix</keyword>
<name>A0A0F9RUD9_9ZZZZ</name>
<gene>
    <name evidence="3" type="ORF">LCGC14_0931630</name>
</gene>
<dbReference type="Pfam" id="PF09335">
    <property type="entry name" value="VTT_dom"/>
    <property type="match status" value="1"/>
</dbReference>
<evidence type="ECO:0000256" key="1">
    <source>
        <dbReference type="SAM" id="Phobius"/>
    </source>
</evidence>